<accession>A0A0S3SF40</accession>
<keyword evidence="1" id="KW-0812">Transmembrane</keyword>
<evidence type="ECO:0000256" key="1">
    <source>
        <dbReference type="SAM" id="Phobius"/>
    </source>
</evidence>
<evidence type="ECO:0000313" key="2">
    <source>
        <dbReference type="EMBL" id="BAT91450.1"/>
    </source>
</evidence>
<keyword evidence="3" id="KW-1185">Reference proteome</keyword>
<reference evidence="2 3" key="1">
    <citation type="journal article" date="2015" name="Sci. Rep.">
        <title>The power of single molecule real-time sequencing technology in the de novo assembly of a eukaryotic genome.</title>
        <authorList>
            <person name="Sakai H."/>
            <person name="Naito K."/>
            <person name="Ogiso-Tanaka E."/>
            <person name="Takahashi Y."/>
            <person name="Iseki K."/>
            <person name="Muto C."/>
            <person name="Satou K."/>
            <person name="Teruya K."/>
            <person name="Shiroma A."/>
            <person name="Shimoji M."/>
            <person name="Hirano T."/>
            <person name="Itoh T."/>
            <person name="Kaga A."/>
            <person name="Tomooka N."/>
        </authorList>
    </citation>
    <scope>NUCLEOTIDE SEQUENCE [LARGE SCALE GENOMIC DNA]</scope>
    <source>
        <strain evidence="3">cv. Shumari</strain>
    </source>
</reference>
<keyword evidence="1" id="KW-1133">Transmembrane helix</keyword>
<sequence length="92" mass="10793">MANREIWKSFRTLLVVISVTFSILIVFFAIYQNSIFDIPKDYNVLIERIQDTTTNIQKTRNTITIRDGEEKNSYISEPVAGKLAYLNLYCYF</sequence>
<name>A0A0S3SF40_PHAAN</name>
<keyword evidence="1" id="KW-0472">Membrane</keyword>
<dbReference type="Proteomes" id="UP000291084">
    <property type="component" value="Chromosome 7"/>
</dbReference>
<feature type="transmembrane region" description="Helical" evidence="1">
    <location>
        <begin position="12"/>
        <end position="31"/>
    </location>
</feature>
<dbReference type="AlphaFoldDB" id="A0A0S3SF40"/>
<evidence type="ECO:0000313" key="3">
    <source>
        <dbReference type="Proteomes" id="UP000291084"/>
    </source>
</evidence>
<dbReference type="EMBL" id="AP015040">
    <property type="protein sequence ID" value="BAT91450.1"/>
    <property type="molecule type" value="Genomic_DNA"/>
</dbReference>
<gene>
    <name evidence="2" type="primary">Vigan.07G004700</name>
    <name evidence="2" type="ORF">VIGAN_07004700</name>
</gene>
<organism evidence="2 3">
    <name type="scientific">Vigna angularis var. angularis</name>
    <dbReference type="NCBI Taxonomy" id="157739"/>
    <lineage>
        <taxon>Eukaryota</taxon>
        <taxon>Viridiplantae</taxon>
        <taxon>Streptophyta</taxon>
        <taxon>Embryophyta</taxon>
        <taxon>Tracheophyta</taxon>
        <taxon>Spermatophyta</taxon>
        <taxon>Magnoliopsida</taxon>
        <taxon>eudicotyledons</taxon>
        <taxon>Gunneridae</taxon>
        <taxon>Pentapetalae</taxon>
        <taxon>rosids</taxon>
        <taxon>fabids</taxon>
        <taxon>Fabales</taxon>
        <taxon>Fabaceae</taxon>
        <taxon>Papilionoideae</taxon>
        <taxon>50 kb inversion clade</taxon>
        <taxon>NPAAA clade</taxon>
        <taxon>indigoferoid/millettioid clade</taxon>
        <taxon>Phaseoleae</taxon>
        <taxon>Vigna</taxon>
    </lineage>
</organism>
<protein>
    <submittedName>
        <fullName evidence="2">Uncharacterized protein</fullName>
    </submittedName>
</protein>
<proteinExistence type="predicted"/>